<evidence type="ECO:0000313" key="3">
    <source>
        <dbReference type="Proteomes" id="UP000002772"/>
    </source>
</evidence>
<proteinExistence type="predicted"/>
<keyword evidence="1" id="KW-0812">Transmembrane</keyword>
<evidence type="ECO:0000313" key="2">
    <source>
        <dbReference type="EMBL" id="EGN56583.1"/>
    </source>
</evidence>
<dbReference type="Proteomes" id="UP000002772">
    <property type="component" value="Unassembled WGS sequence"/>
</dbReference>
<keyword evidence="1" id="KW-1133">Transmembrane helix</keyword>
<dbReference type="STRING" id="688246.Premu_1148"/>
<dbReference type="EMBL" id="GL945017">
    <property type="protein sequence ID" value="EGN56583.1"/>
    <property type="molecule type" value="Genomic_DNA"/>
</dbReference>
<sequence>MRKLYNYLRMSWATIRRLTDKASQHMGLPLVYGGVLLLAIFYFTNLTRYNWLTLLSVIAILLGIVGYVRGEKRKSLY</sequence>
<accession>F8N8L6</accession>
<keyword evidence="1" id="KW-0472">Membrane</keyword>
<keyword evidence="3" id="KW-1185">Reference proteome</keyword>
<protein>
    <submittedName>
        <fullName evidence="2">Uncharacterized protein</fullName>
    </submittedName>
</protein>
<gene>
    <name evidence="2" type="ORF">Premu_1148</name>
</gene>
<dbReference type="AlphaFoldDB" id="F8N8L6"/>
<dbReference type="RefSeq" id="WP_007573771.1">
    <property type="nucleotide sequence ID" value="NZ_BPTS01000001.1"/>
</dbReference>
<dbReference type="HOGENOM" id="CLU_2635115_0_0_10"/>
<name>F8N8L6_9BACT</name>
<reference evidence="3" key="1">
    <citation type="journal article" date="2011" name="Stand. Genomic Sci.">
        <title>Non-contiguous finished genome sequence of the opportunistic oral pathogen Prevotella multisaccharivorax type strain (PPPA20).</title>
        <authorList>
            <person name="Pati A."/>
            <person name="Gronow S."/>
            <person name="Lu M."/>
            <person name="Lapidus A."/>
            <person name="Nolan M."/>
            <person name="Lucas S."/>
            <person name="Hammon N."/>
            <person name="Deshpande S."/>
            <person name="Cheng J.F."/>
            <person name="Tapia R."/>
            <person name="Han C."/>
            <person name="Goodwin L."/>
            <person name="Pitluck S."/>
            <person name="Liolios K."/>
            <person name="Pagani I."/>
            <person name="Mavromatis K."/>
            <person name="Mikhailova N."/>
            <person name="Huntemann M."/>
            <person name="Chen A."/>
            <person name="Palaniappan K."/>
            <person name="Land M."/>
            <person name="Hauser L."/>
            <person name="Detter J.C."/>
            <person name="Brambilla E.M."/>
            <person name="Rohde M."/>
            <person name="Goker M."/>
            <person name="Woyke T."/>
            <person name="Bristow J."/>
            <person name="Eisen J.A."/>
            <person name="Markowitz V."/>
            <person name="Hugenholtz P."/>
            <person name="Kyrpides N.C."/>
            <person name="Klenk H.P."/>
            <person name="Ivanova N."/>
        </authorList>
    </citation>
    <scope>NUCLEOTIDE SEQUENCE [LARGE SCALE GENOMIC DNA]</scope>
    <source>
        <strain evidence="3">DSM 17128</strain>
    </source>
</reference>
<feature type="transmembrane region" description="Helical" evidence="1">
    <location>
        <begin position="49"/>
        <end position="68"/>
    </location>
</feature>
<evidence type="ECO:0000256" key="1">
    <source>
        <dbReference type="SAM" id="Phobius"/>
    </source>
</evidence>
<organism evidence="2 3">
    <name type="scientific">Hallella multisaccharivorax DSM 17128</name>
    <dbReference type="NCBI Taxonomy" id="688246"/>
    <lineage>
        <taxon>Bacteria</taxon>
        <taxon>Pseudomonadati</taxon>
        <taxon>Bacteroidota</taxon>
        <taxon>Bacteroidia</taxon>
        <taxon>Bacteroidales</taxon>
        <taxon>Prevotellaceae</taxon>
        <taxon>Hallella</taxon>
    </lineage>
</organism>
<feature type="transmembrane region" description="Helical" evidence="1">
    <location>
        <begin position="26"/>
        <end position="43"/>
    </location>
</feature>